<dbReference type="PANTHER" id="PTHR11715:SF3">
    <property type="entry name" value="GLYCINE CLEAVAGE SYSTEM H PROTEIN-RELATED"/>
    <property type="match status" value="1"/>
</dbReference>
<dbReference type="PROSITE" id="PS50968">
    <property type="entry name" value="BIOTINYL_LIPOYL"/>
    <property type="match status" value="1"/>
</dbReference>
<dbReference type="SUPFAM" id="SSF51230">
    <property type="entry name" value="Single hybrid motif"/>
    <property type="match status" value="1"/>
</dbReference>
<comment type="subcellular location">
    <subcellularLocation>
        <location evidence="4">Mitochondrion</location>
    </subcellularLocation>
</comment>
<keyword evidence="7" id="KW-1185">Reference proteome</keyword>
<evidence type="ECO:0000256" key="1">
    <source>
        <dbReference type="ARBA" id="ARBA00009249"/>
    </source>
</evidence>
<dbReference type="GO" id="GO:0005739">
    <property type="term" value="C:mitochondrion"/>
    <property type="evidence" value="ECO:0007669"/>
    <property type="project" value="UniProtKB-SubCell"/>
</dbReference>
<gene>
    <name evidence="6" type="ORF">TCLT_LOCUS5395</name>
</gene>
<dbReference type="PANTHER" id="PTHR11715">
    <property type="entry name" value="GLYCINE CLEAVAGE SYSTEM H PROTEIN"/>
    <property type="match status" value="1"/>
</dbReference>
<sequence>MIFVDRYYTKKHEWVVVEGDTGTVGISDFAQDALGDIVYAELPEAGKYLHIGDTGAAIESVKAASDVYSPISGTVKEKNVELEKNPSLINKSPFDKGWLFKLKVKNAHELKDLMDEAAYEEFKKIEENESGT</sequence>
<dbReference type="InterPro" id="IPR011053">
    <property type="entry name" value="Single_hybrid_motif"/>
</dbReference>
<evidence type="ECO:0000256" key="3">
    <source>
        <dbReference type="PIRSR" id="PIRSR617453-50"/>
    </source>
</evidence>
<dbReference type="EMBL" id="UYYF01004337">
    <property type="protein sequence ID" value="VDN02636.1"/>
    <property type="molecule type" value="Genomic_DNA"/>
</dbReference>
<reference evidence="6 7" key="2">
    <citation type="submission" date="2018-11" db="EMBL/GenBank/DDBJ databases">
        <authorList>
            <consortium name="Pathogen Informatics"/>
        </authorList>
    </citation>
    <scope>NUCLEOTIDE SEQUENCE [LARGE SCALE GENOMIC DNA]</scope>
</reference>
<comment type="function">
    <text evidence="4">The H protein shuttles the methylamine group of glycine from the P protein to the T protein.</text>
</comment>
<reference evidence="8" key="1">
    <citation type="submission" date="2017-02" db="UniProtKB">
        <authorList>
            <consortium name="WormBaseParasite"/>
        </authorList>
    </citation>
    <scope>IDENTIFICATION</scope>
</reference>
<dbReference type="CDD" id="cd06848">
    <property type="entry name" value="GCS_H"/>
    <property type="match status" value="1"/>
</dbReference>
<dbReference type="OrthoDB" id="10264154at2759"/>
<dbReference type="GO" id="GO:0005960">
    <property type="term" value="C:glycine cleavage complex"/>
    <property type="evidence" value="ECO:0007669"/>
    <property type="project" value="UniProtKB-UniRule"/>
</dbReference>
<feature type="modified residue" description="N6-lipoyllysine" evidence="3">
    <location>
        <position position="62"/>
    </location>
</feature>
<evidence type="ECO:0000259" key="5">
    <source>
        <dbReference type="PROSITE" id="PS50968"/>
    </source>
</evidence>
<dbReference type="GO" id="GO:0019464">
    <property type="term" value="P:glycine decarboxylation via glycine cleavage system"/>
    <property type="evidence" value="ECO:0007669"/>
    <property type="project" value="UniProtKB-UniRule"/>
</dbReference>
<dbReference type="HAMAP" id="MF_00272">
    <property type="entry name" value="GcvH"/>
    <property type="match status" value="1"/>
</dbReference>
<comment type="subunit">
    <text evidence="4">The glycine cleavage system is composed of four proteins: P, T, L and H.</text>
</comment>
<dbReference type="NCBIfam" id="TIGR00527">
    <property type="entry name" value="gcvH"/>
    <property type="match status" value="1"/>
</dbReference>
<evidence type="ECO:0000256" key="4">
    <source>
        <dbReference type="RuleBase" id="RU364055"/>
    </source>
</evidence>
<keyword evidence="4" id="KW-0809">Transit peptide</keyword>
<evidence type="ECO:0000313" key="6">
    <source>
        <dbReference type="EMBL" id="VDN02636.1"/>
    </source>
</evidence>
<comment type="cofactor">
    <cofactor evidence="4">
        <name>(R)-lipoate</name>
        <dbReference type="ChEBI" id="CHEBI:83088"/>
    </cofactor>
    <text evidence="4">Binds 1 lipoyl cofactor covalently.</text>
</comment>
<dbReference type="InterPro" id="IPR017453">
    <property type="entry name" value="GCV_H_sub"/>
</dbReference>
<proteinExistence type="inferred from homology"/>
<dbReference type="Gene3D" id="2.40.50.100">
    <property type="match status" value="1"/>
</dbReference>
<dbReference type="AlphaFoldDB" id="A0A0N5CY93"/>
<name>A0A0N5CY93_THECL</name>
<accession>A0A0N5CY93</accession>
<dbReference type="InterPro" id="IPR002930">
    <property type="entry name" value="GCV_H"/>
</dbReference>
<dbReference type="NCBIfam" id="NF002270">
    <property type="entry name" value="PRK01202.1"/>
    <property type="match status" value="1"/>
</dbReference>
<dbReference type="Pfam" id="PF01597">
    <property type="entry name" value="GCV_H"/>
    <property type="match status" value="1"/>
</dbReference>
<organism evidence="8">
    <name type="scientific">Thelazia callipaeda</name>
    <name type="common">Oriental eyeworm</name>
    <name type="synonym">Parasitic nematode</name>
    <dbReference type="NCBI Taxonomy" id="103827"/>
    <lineage>
        <taxon>Eukaryota</taxon>
        <taxon>Metazoa</taxon>
        <taxon>Ecdysozoa</taxon>
        <taxon>Nematoda</taxon>
        <taxon>Chromadorea</taxon>
        <taxon>Rhabditida</taxon>
        <taxon>Spirurina</taxon>
        <taxon>Spiruromorpha</taxon>
        <taxon>Thelazioidea</taxon>
        <taxon>Thelaziidae</taxon>
        <taxon>Thelazia</taxon>
    </lineage>
</organism>
<comment type="similarity">
    <text evidence="1 4">Belongs to the GcvH family.</text>
</comment>
<evidence type="ECO:0000313" key="7">
    <source>
        <dbReference type="Proteomes" id="UP000276776"/>
    </source>
</evidence>
<dbReference type="Proteomes" id="UP000276776">
    <property type="component" value="Unassembled WGS sequence"/>
</dbReference>
<dbReference type="STRING" id="103827.A0A0N5CY93"/>
<feature type="domain" description="Lipoyl-binding" evidence="5">
    <location>
        <begin position="21"/>
        <end position="103"/>
    </location>
</feature>
<evidence type="ECO:0000313" key="8">
    <source>
        <dbReference type="WBParaSite" id="TCLT_0000540601-mRNA-1"/>
    </source>
</evidence>
<dbReference type="InterPro" id="IPR033753">
    <property type="entry name" value="GCV_H/Fam206"/>
</dbReference>
<dbReference type="WBParaSite" id="TCLT_0000540601-mRNA-1">
    <property type="protein sequence ID" value="TCLT_0000540601-mRNA-1"/>
    <property type="gene ID" value="TCLT_0000540601"/>
</dbReference>
<keyword evidence="2 3" id="KW-0450">Lipoyl</keyword>
<protein>
    <recommendedName>
        <fullName evidence="4">Glycine cleavage system H protein</fullName>
    </recommendedName>
</protein>
<dbReference type="GO" id="GO:0009249">
    <property type="term" value="P:protein lipoylation"/>
    <property type="evidence" value="ECO:0007669"/>
    <property type="project" value="TreeGrafter"/>
</dbReference>
<evidence type="ECO:0000256" key="2">
    <source>
        <dbReference type="ARBA" id="ARBA00022823"/>
    </source>
</evidence>
<dbReference type="OMA" id="EHEWLSG"/>
<dbReference type="InterPro" id="IPR000089">
    <property type="entry name" value="Biotin_lipoyl"/>
</dbReference>
<keyword evidence="4" id="KW-0496">Mitochondrion</keyword>